<evidence type="ECO:0000313" key="1">
    <source>
        <dbReference type="EMBL" id="VYU46266.1"/>
    </source>
</evidence>
<organism evidence="1">
    <name type="scientific">Clostridium paraputrificum</name>
    <dbReference type="NCBI Taxonomy" id="29363"/>
    <lineage>
        <taxon>Bacteria</taxon>
        <taxon>Bacillati</taxon>
        <taxon>Bacillota</taxon>
        <taxon>Clostridia</taxon>
        <taxon>Eubacteriales</taxon>
        <taxon>Clostridiaceae</taxon>
        <taxon>Clostridium</taxon>
    </lineage>
</organism>
<dbReference type="Gene3D" id="3.40.50.300">
    <property type="entry name" value="P-loop containing nucleotide triphosphate hydrolases"/>
    <property type="match status" value="1"/>
</dbReference>
<keyword evidence="1" id="KW-0418">Kinase</keyword>
<name>A0A6N3F304_9CLOT</name>
<dbReference type="InterPro" id="IPR027417">
    <property type="entry name" value="P-loop_NTPase"/>
</dbReference>
<dbReference type="SUPFAM" id="SSF52540">
    <property type="entry name" value="P-loop containing nucleoside triphosphate hydrolases"/>
    <property type="match status" value="1"/>
</dbReference>
<dbReference type="EMBL" id="CACRTV010000057">
    <property type="protein sequence ID" value="VYU46266.1"/>
    <property type="molecule type" value="Genomic_DNA"/>
</dbReference>
<protein>
    <submittedName>
        <fullName evidence="1">Cytidylate kinase</fullName>
    </submittedName>
</protein>
<dbReference type="RefSeq" id="WP_156561731.1">
    <property type="nucleotide sequence ID" value="NZ_CACRTV010000057.1"/>
</dbReference>
<gene>
    <name evidence="1" type="ORF">CPLFYP93_02362</name>
</gene>
<dbReference type="AlphaFoldDB" id="A0A6N3F304"/>
<dbReference type="Pfam" id="PF13189">
    <property type="entry name" value="Cytidylate_kin2"/>
    <property type="match status" value="1"/>
</dbReference>
<keyword evidence="1" id="KW-0808">Transferase</keyword>
<proteinExistence type="predicted"/>
<sequence>MERVSIAITGDLGSGKSTVSRLVSEILGFNLVSMGTMFREEARDRNMSVNELTELYESTGADLDFDQRLIPYRKYANIVFDARLAWLMVPETFKVYISVTEDEGIRRILGDNRDVEKFTSFEEAKENVLKRRESEIKRYNKLYNIDYLNESNYDLIIDSSNVSPQDLAIKIIEGYTEWIGKAIKVHVRNIIYNSNKYIESLDSDRSNIVYLYKDDTKYYLVGGYQLYNKQKTINGNLDARILDLMEVSRMKASN</sequence>
<accession>A0A6N3F304</accession>
<reference evidence="1" key="1">
    <citation type="submission" date="2019-11" db="EMBL/GenBank/DDBJ databases">
        <authorList>
            <person name="Feng L."/>
        </authorList>
    </citation>
    <scope>NUCLEOTIDE SEQUENCE</scope>
    <source>
        <strain evidence="1">CParaputrificumLFYP93</strain>
    </source>
</reference>
<dbReference type="GO" id="GO:0016301">
    <property type="term" value="F:kinase activity"/>
    <property type="evidence" value="ECO:0007669"/>
    <property type="project" value="UniProtKB-KW"/>
</dbReference>